<dbReference type="InParanoid" id="D3BRK5"/>
<dbReference type="AlphaFoldDB" id="D3BRK5"/>
<protein>
    <submittedName>
        <fullName evidence="6">Enoyl Coenzyme A hydratase</fullName>
    </submittedName>
</protein>
<evidence type="ECO:0000256" key="3">
    <source>
        <dbReference type="ARBA" id="ARBA00022832"/>
    </source>
</evidence>
<dbReference type="Gene3D" id="1.10.12.10">
    <property type="entry name" value="Lyase 2-enoyl-coa Hydratase, Chain A, domain 2"/>
    <property type="match status" value="1"/>
</dbReference>
<evidence type="ECO:0000313" key="7">
    <source>
        <dbReference type="Proteomes" id="UP000001396"/>
    </source>
</evidence>
<comment type="similarity">
    <text evidence="2">Belongs to the enoyl-CoA hydratase/isomerase family.</text>
</comment>
<dbReference type="FunFam" id="1.10.12.10:FF:000004">
    <property type="entry name" value="Delta3,5-delta2,4-dienoyl-CoA isomerase"/>
    <property type="match status" value="1"/>
</dbReference>
<accession>D3BRK5</accession>
<dbReference type="STRING" id="670386.D3BRK5"/>
<dbReference type="CDD" id="cd06558">
    <property type="entry name" value="crotonase-like"/>
    <property type="match status" value="1"/>
</dbReference>
<dbReference type="PANTHER" id="PTHR43149:SF1">
    <property type="entry name" value="DELTA(3,5)-DELTA(2,4)-DIENOYL-COA ISOMERASE, MITOCHONDRIAL"/>
    <property type="match status" value="1"/>
</dbReference>
<dbReference type="Proteomes" id="UP000001396">
    <property type="component" value="Unassembled WGS sequence"/>
</dbReference>
<evidence type="ECO:0000313" key="6">
    <source>
        <dbReference type="EMBL" id="EFA76037.1"/>
    </source>
</evidence>
<dbReference type="SUPFAM" id="SSF52096">
    <property type="entry name" value="ClpP/crotonase"/>
    <property type="match status" value="1"/>
</dbReference>
<dbReference type="InterPro" id="IPR029045">
    <property type="entry name" value="ClpP/crotonase-like_dom_sf"/>
</dbReference>
<dbReference type="FunCoup" id="D3BRK5">
    <property type="interactions" value="487"/>
</dbReference>
<keyword evidence="5" id="KW-0413">Isomerase</keyword>
<dbReference type="Pfam" id="PF00378">
    <property type="entry name" value="ECH_1"/>
    <property type="match status" value="1"/>
</dbReference>
<proteinExistence type="inferred from homology"/>
<dbReference type="GeneID" id="31366085"/>
<dbReference type="GO" id="GO:0006635">
    <property type="term" value="P:fatty acid beta-oxidation"/>
    <property type="evidence" value="ECO:0007669"/>
    <property type="project" value="UniProtKB-UniPathway"/>
</dbReference>
<evidence type="ECO:0000256" key="5">
    <source>
        <dbReference type="ARBA" id="ARBA00023235"/>
    </source>
</evidence>
<dbReference type="OMA" id="QYVAHVE"/>
<dbReference type="InterPro" id="IPR014748">
    <property type="entry name" value="Enoyl-CoA_hydra_C"/>
</dbReference>
<keyword evidence="3" id="KW-0276">Fatty acid metabolism</keyword>
<organism evidence="6 7">
    <name type="scientific">Heterostelium pallidum (strain ATCC 26659 / Pp 5 / PN500)</name>
    <name type="common">Cellular slime mold</name>
    <name type="synonym">Polysphondylium pallidum</name>
    <dbReference type="NCBI Taxonomy" id="670386"/>
    <lineage>
        <taxon>Eukaryota</taxon>
        <taxon>Amoebozoa</taxon>
        <taxon>Evosea</taxon>
        <taxon>Eumycetozoa</taxon>
        <taxon>Dictyostelia</taxon>
        <taxon>Acytosteliales</taxon>
        <taxon>Acytosteliaceae</taxon>
        <taxon>Heterostelium</taxon>
    </lineage>
</organism>
<keyword evidence="7" id="KW-1185">Reference proteome</keyword>
<sequence length="300" mass="32914">MESLYFTDNSPSFISVNINDFKCVKLDVSIDGVAELVLISKNKLNMMTDQFFNDMMMHIVNKKFVAIFDKIQSDKAIKSVIIWSDGKVFTAGLDLMAASTMMTSDDSLSQADQNLALFKMIRRWQAAFDKIQKCSKPVIAAIHSHCIGGGVDMVSACDIRLCSEDATFAIKETKLAIVADLGTLQRIEKIVGPGFAREMAFTGKSINAATAEKHGLVNRVYKDKAALLSEARHLASQIAANSPLVVQSTKLILNHSQTHTVEEGLLRVALHNSSLLKSADVLEAVGAFTEKREPIFKSNL</sequence>
<dbReference type="PANTHER" id="PTHR43149">
    <property type="entry name" value="ENOYL-COA HYDRATASE"/>
    <property type="match status" value="1"/>
</dbReference>
<comment type="caution">
    <text evidence="6">The sequence shown here is derived from an EMBL/GenBank/DDBJ whole genome shotgun (WGS) entry which is preliminary data.</text>
</comment>
<dbReference type="InterPro" id="IPR045002">
    <property type="entry name" value="Ech1-like"/>
</dbReference>
<dbReference type="GO" id="GO:0051750">
    <property type="term" value="F:delta(3,5)-delta(2,4)-dienoyl-CoA isomerase activity"/>
    <property type="evidence" value="ECO:0007669"/>
    <property type="project" value="TreeGrafter"/>
</dbReference>
<comment type="pathway">
    <text evidence="1">Lipid metabolism; fatty acid beta-oxidation.</text>
</comment>
<dbReference type="UniPathway" id="UPA00659"/>
<dbReference type="Gene3D" id="3.90.226.10">
    <property type="entry name" value="2-enoyl-CoA Hydratase, Chain A, domain 1"/>
    <property type="match status" value="1"/>
</dbReference>
<keyword evidence="4" id="KW-0443">Lipid metabolism</keyword>
<dbReference type="EMBL" id="ADBJ01000050">
    <property type="protein sequence ID" value="EFA76037.1"/>
    <property type="molecule type" value="Genomic_DNA"/>
</dbReference>
<evidence type="ECO:0000256" key="2">
    <source>
        <dbReference type="ARBA" id="ARBA00005254"/>
    </source>
</evidence>
<evidence type="ECO:0000256" key="4">
    <source>
        <dbReference type="ARBA" id="ARBA00023098"/>
    </source>
</evidence>
<dbReference type="InterPro" id="IPR001753">
    <property type="entry name" value="Enoyl-CoA_hydra/iso"/>
</dbReference>
<reference evidence="6 7" key="1">
    <citation type="journal article" date="2011" name="Genome Res.">
        <title>Phylogeny-wide analysis of social amoeba genomes highlights ancient origins for complex intercellular communication.</title>
        <authorList>
            <person name="Heidel A.J."/>
            <person name="Lawal H.M."/>
            <person name="Felder M."/>
            <person name="Schilde C."/>
            <person name="Helps N.R."/>
            <person name="Tunggal B."/>
            <person name="Rivero F."/>
            <person name="John U."/>
            <person name="Schleicher M."/>
            <person name="Eichinger L."/>
            <person name="Platzer M."/>
            <person name="Noegel A.A."/>
            <person name="Schaap P."/>
            <person name="Gloeckner G."/>
        </authorList>
    </citation>
    <scope>NUCLEOTIDE SEQUENCE [LARGE SCALE GENOMIC DNA]</scope>
    <source>
        <strain evidence="7">ATCC 26659 / Pp 5 / PN500</strain>
    </source>
</reference>
<evidence type="ECO:0000256" key="1">
    <source>
        <dbReference type="ARBA" id="ARBA00005005"/>
    </source>
</evidence>
<gene>
    <name evidence="6" type="primary">ech1</name>
    <name evidence="6" type="ORF">PPL_10616</name>
</gene>
<dbReference type="RefSeq" id="XP_020428171.1">
    <property type="nucleotide sequence ID" value="XM_020581384.1"/>
</dbReference>
<name>D3BRK5_HETP5</name>